<reference evidence="1 2" key="1">
    <citation type="submission" date="2020-08" db="EMBL/GenBank/DDBJ databases">
        <title>Complete genome sequence of Entomobacter blattae G55GP.</title>
        <authorList>
            <person name="Poehlein A."/>
            <person name="Guzman J."/>
            <person name="Daniel R."/>
            <person name="Vilcinskas A."/>
        </authorList>
    </citation>
    <scope>NUCLEOTIDE SEQUENCE [LARGE SCALE GENOMIC DNA]</scope>
    <source>
        <strain evidence="1 2">G55GP</strain>
    </source>
</reference>
<organism evidence="1 2">
    <name type="scientific">Entomobacter blattae</name>
    <dbReference type="NCBI Taxonomy" id="2762277"/>
    <lineage>
        <taxon>Bacteria</taxon>
        <taxon>Pseudomonadati</taxon>
        <taxon>Pseudomonadota</taxon>
        <taxon>Alphaproteobacteria</taxon>
        <taxon>Acetobacterales</taxon>
        <taxon>Acetobacteraceae</taxon>
        <taxon>Entomobacter</taxon>
    </lineage>
</organism>
<dbReference type="InterPro" id="IPR027463">
    <property type="entry name" value="AcrB_DN_DC_subdom"/>
</dbReference>
<sequence>MATDVQNPVTRLNGIGDYLLFSSEYAMRVWLDPDKMNNYQLNVGDVMQPIEAQNADLRTARDFL</sequence>
<evidence type="ECO:0000313" key="2">
    <source>
        <dbReference type="Proteomes" id="UP000516349"/>
    </source>
</evidence>
<dbReference type="GO" id="GO:0022857">
    <property type="term" value="F:transmembrane transporter activity"/>
    <property type="evidence" value="ECO:0007669"/>
    <property type="project" value="InterPro"/>
</dbReference>
<gene>
    <name evidence="1" type="primary">ttgE</name>
    <name evidence="1" type="ORF">JGUZn3_12640</name>
</gene>
<keyword evidence="2" id="KW-1185">Reference proteome</keyword>
<dbReference type="Proteomes" id="UP000516349">
    <property type="component" value="Chromosome"/>
</dbReference>
<dbReference type="KEGG" id="ebla:JGUZn3_12640"/>
<dbReference type="InterPro" id="IPR001036">
    <property type="entry name" value="Acrflvin-R"/>
</dbReference>
<accession>A0A7H1NRT0</accession>
<proteinExistence type="predicted"/>
<evidence type="ECO:0000313" key="1">
    <source>
        <dbReference type="EMBL" id="QNT78490.1"/>
    </source>
</evidence>
<dbReference type="Gene3D" id="3.30.2090.10">
    <property type="entry name" value="Multidrug efflux transporter AcrB TolC docking domain, DN and DC subdomains"/>
    <property type="match status" value="1"/>
</dbReference>
<dbReference type="EMBL" id="CP060244">
    <property type="protein sequence ID" value="QNT78490.1"/>
    <property type="molecule type" value="Genomic_DNA"/>
</dbReference>
<name>A0A7H1NRT0_9PROT</name>
<dbReference type="Pfam" id="PF00873">
    <property type="entry name" value="ACR_tran"/>
    <property type="match status" value="1"/>
</dbReference>
<dbReference type="AlphaFoldDB" id="A0A7H1NRT0"/>
<protein>
    <submittedName>
        <fullName evidence="1">Toluene efflux pump membrane transporter TtgE</fullName>
    </submittedName>
</protein>
<dbReference type="GO" id="GO:0016020">
    <property type="term" value="C:membrane"/>
    <property type="evidence" value="ECO:0007669"/>
    <property type="project" value="InterPro"/>
</dbReference>
<dbReference type="SUPFAM" id="SSF82714">
    <property type="entry name" value="Multidrug efflux transporter AcrB TolC docking domain, DN and DC subdomains"/>
    <property type="match status" value="1"/>
</dbReference>